<dbReference type="CDD" id="cd04665">
    <property type="entry name" value="NUDIX_RppH"/>
    <property type="match status" value="1"/>
</dbReference>
<dbReference type="InterPro" id="IPR020084">
    <property type="entry name" value="NUDIX_hydrolase_CS"/>
</dbReference>
<accession>A0ABX8F9J2</accession>
<dbReference type="PRINTS" id="PR00502">
    <property type="entry name" value="NUDIXFAMILY"/>
</dbReference>
<evidence type="ECO:0000313" key="7">
    <source>
        <dbReference type="Proteomes" id="UP000679247"/>
    </source>
</evidence>
<dbReference type="PANTHER" id="PTHR43222">
    <property type="entry name" value="NUDIX HYDROLASE 23"/>
    <property type="match status" value="1"/>
</dbReference>
<evidence type="ECO:0000256" key="3">
    <source>
        <dbReference type="ARBA" id="ARBA00022842"/>
    </source>
</evidence>
<gene>
    <name evidence="6" type="primary">ytkD</name>
    <name evidence="6" type="ORF">J1899_17575</name>
</gene>
<organism evidence="6 7">
    <name type="scientific">Cytobacillus gottheilii</name>
    <dbReference type="NCBI Taxonomy" id="859144"/>
    <lineage>
        <taxon>Bacteria</taxon>
        <taxon>Bacillati</taxon>
        <taxon>Bacillota</taxon>
        <taxon>Bacilli</taxon>
        <taxon>Bacillales</taxon>
        <taxon>Bacillaceae</taxon>
        <taxon>Cytobacillus</taxon>
    </lineage>
</organism>
<dbReference type="InterPro" id="IPR020476">
    <property type="entry name" value="Nudix_hydrolase"/>
</dbReference>
<name>A0ABX8F9J2_9BACI</name>
<dbReference type="InterPro" id="IPR015797">
    <property type="entry name" value="NUDIX_hydrolase-like_dom_sf"/>
</dbReference>
<dbReference type="PROSITE" id="PS00893">
    <property type="entry name" value="NUDIX_BOX"/>
    <property type="match status" value="1"/>
</dbReference>
<dbReference type="NCBIfam" id="TIGR02705">
    <property type="entry name" value="nudix_YtkD"/>
    <property type="match status" value="1"/>
</dbReference>
<dbReference type="RefSeq" id="WP_066442895.1">
    <property type="nucleotide sequence ID" value="NZ_CANKUS010000023.1"/>
</dbReference>
<dbReference type="Proteomes" id="UP000679247">
    <property type="component" value="Chromosome"/>
</dbReference>
<proteinExistence type="inferred from homology"/>
<dbReference type="EMBL" id="CP071709">
    <property type="protein sequence ID" value="QVY60795.1"/>
    <property type="molecule type" value="Genomic_DNA"/>
</dbReference>
<evidence type="ECO:0000256" key="1">
    <source>
        <dbReference type="ARBA" id="ARBA00001946"/>
    </source>
</evidence>
<comment type="similarity">
    <text evidence="4">Belongs to the Nudix hydrolase family.</text>
</comment>
<reference evidence="6 7" key="1">
    <citation type="submission" date="2021-03" db="EMBL/GenBank/DDBJ databases">
        <title>The first data on the complete genome of the tetrodotoxin-producing bacterium.</title>
        <authorList>
            <person name="Melnikova D.I."/>
            <person name="Nijland R."/>
            <person name="Magarlamov T.Y."/>
        </authorList>
    </citation>
    <scope>NUCLEOTIDE SEQUENCE [LARGE SCALE GENOMIC DNA]</scope>
    <source>
        <strain evidence="6 7">1839</strain>
    </source>
</reference>
<comment type="cofactor">
    <cofactor evidence="1">
        <name>Mg(2+)</name>
        <dbReference type="ChEBI" id="CHEBI:18420"/>
    </cofactor>
</comment>
<evidence type="ECO:0000259" key="5">
    <source>
        <dbReference type="PROSITE" id="PS51462"/>
    </source>
</evidence>
<feature type="domain" description="Nudix hydrolase" evidence="5">
    <location>
        <begin position="21"/>
        <end position="154"/>
    </location>
</feature>
<dbReference type="PROSITE" id="PS51462">
    <property type="entry name" value="NUDIX"/>
    <property type="match status" value="1"/>
</dbReference>
<keyword evidence="3" id="KW-0460">Magnesium</keyword>
<keyword evidence="7" id="KW-1185">Reference proteome</keyword>
<dbReference type="InterPro" id="IPR000086">
    <property type="entry name" value="NUDIX_hydrolase_dom"/>
</dbReference>
<protein>
    <submittedName>
        <fullName evidence="6">Nucleoside triphosphatase YtkD</fullName>
    </submittedName>
</protein>
<sequence>MVGFHNRKGEVLSWSFSQDSFHQPASHVLVLTSYNNQWLLTKHKERGLEFPGGKAEKGETIEEAAIREVWEETGGRIAALTHLGEYELNINGSSYVKAVFFAEIEALSVMESYLETNGPALIEGDILHKRWEPQFSFIMQDDIVEVFIKRWQSLQ</sequence>
<evidence type="ECO:0000313" key="6">
    <source>
        <dbReference type="EMBL" id="QVY60795.1"/>
    </source>
</evidence>
<dbReference type="PANTHER" id="PTHR43222:SF2">
    <property type="entry name" value="NUDIX HYDROLASE 23, CHLOROPLASTIC"/>
    <property type="match status" value="1"/>
</dbReference>
<dbReference type="Gene3D" id="3.90.79.10">
    <property type="entry name" value="Nucleoside Triphosphate Pyrophosphohydrolase"/>
    <property type="match status" value="1"/>
</dbReference>
<dbReference type="Pfam" id="PF00293">
    <property type="entry name" value="NUDIX"/>
    <property type="match status" value="1"/>
</dbReference>
<evidence type="ECO:0000256" key="2">
    <source>
        <dbReference type="ARBA" id="ARBA00022801"/>
    </source>
</evidence>
<keyword evidence="2 4" id="KW-0378">Hydrolase</keyword>
<evidence type="ECO:0000256" key="4">
    <source>
        <dbReference type="RuleBase" id="RU003476"/>
    </source>
</evidence>
<dbReference type="SUPFAM" id="SSF55811">
    <property type="entry name" value="Nudix"/>
    <property type="match status" value="1"/>
</dbReference>
<dbReference type="InterPro" id="IPR014078">
    <property type="entry name" value="Nudix_YtkD"/>
</dbReference>